<dbReference type="PANTHER" id="PTHR35889:SF3">
    <property type="entry name" value="F-BOX DOMAIN-CONTAINING PROTEIN"/>
    <property type="match status" value="1"/>
</dbReference>
<comment type="caution">
    <text evidence="5">The sequence shown here is derived from an EMBL/GenBank/DDBJ whole genome shotgun (WGS) entry which is preliminary data.</text>
</comment>
<evidence type="ECO:0000259" key="2">
    <source>
        <dbReference type="Pfam" id="PF07583"/>
    </source>
</evidence>
<evidence type="ECO:0000256" key="1">
    <source>
        <dbReference type="SAM" id="MobiDB-lite"/>
    </source>
</evidence>
<dbReference type="Proteomes" id="UP000315010">
    <property type="component" value="Unassembled WGS sequence"/>
</dbReference>
<dbReference type="Pfam" id="PF07587">
    <property type="entry name" value="PSD1"/>
    <property type="match status" value="1"/>
</dbReference>
<accession>A0A5C5YYM5</accession>
<dbReference type="InterPro" id="IPR011429">
    <property type="entry name" value="Cyt_c_Planctomycete-type"/>
</dbReference>
<dbReference type="Pfam" id="PF07583">
    <property type="entry name" value="PSCyt2"/>
    <property type="match status" value="1"/>
</dbReference>
<feature type="region of interest" description="Disordered" evidence="1">
    <location>
        <begin position="683"/>
        <end position="705"/>
    </location>
</feature>
<evidence type="ECO:0000313" key="6">
    <source>
        <dbReference type="Proteomes" id="UP000315010"/>
    </source>
</evidence>
<feature type="domain" description="DUF1553" evidence="3">
    <location>
        <begin position="593"/>
        <end position="877"/>
    </location>
</feature>
<dbReference type="Pfam" id="PF07635">
    <property type="entry name" value="PSCyt1"/>
    <property type="match status" value="1"/>
</dbReference>
<feature type="compositionally biased region" description="Acidic residues" evidence="1">
    <location>
        <begin position="689"/>
        <end position="700"/>
    </location>
</feature>
<evidence type="ECO:0000259" key="3">
    <source>
        <dbReference type="Pfam" id="PF07587"/>
    </source>
</evidence>
<gene>
    <name evidence="5" type="ORF">CA13_16110</name>
</gene>
<dbReference type="InterPro" id="IPR022655">
    <property type="entry name" value="DUF1553"/>
</dbReference>
<dbReference type="InterPro" id="IPR011444">
    <property type="entry name" value="DUF1549"/>
</dbReference>
<feature type="domain" description="DUF1549" evidence="2">
    <location>
        <begin position="187"/>
        <end position="395"/>
    </location>
</feature>
<reference evidence="5 6" key="1">
    <citation type="submission" date="2019-02" db="EMBL/GenBank/DDBJ databases">
        <title>Deep-cultivation of Planctomycetes and their phenomic and genomic characterization uncovers novel biology.</title>
        <authorList>
            <person name="Wiegand S."/>
            <person name="Jogler M."/>
            <person name="Boedeker C."/>
            <person name="Pinto D."/>
            <person name="Vollmers J."/>
            <person name="Rivas-Marin E."/>
            <person name="Kohn T."/>
            <person name="Peeters S.H."/>
            <person name="Heuer A."/>
            <person name="Rast P."/>
            <person name="Oberbeckmann S."/>
            <person name="Bunk B."/>
            <person name="Jeske O."/>
            <person name="Meyerdierks A."/>
            <person name="Storesund J.E."/>
            <person name="Kallscheuer N."/>
            <person name="Luecker S."/>
            <person name="Lage O.M."/>
            <person name="Pohl T."/>
            <person name="Merkel B.J."/>
            <person name="Hornburger P."/>
            <person name="Mueller R.-W."/>
            <person name="Bruemmer F."/>
            <person name="Labrenz M."/>
            <person name="Spormann A.M."/>
            <person name="Op Den Camp H."/>
            <person name="Overmann J."/>
            <person name="Amann R."/>
            <person name="Jetten M.S.M."/>
            <person name="Mascher T."/>
            <person name="Medema M.H."/>
            <person name="Devos D.P."/>
            <person name="Kaster A.-K."/>
            <person name="Ovreas L."/>
            <person name="Rohde M."/>
            <person name="Galperin M.Y."/>
            <person name="Jogler C."/>
        </authorList>
    </citation>
    <scope>NUCLEOTIDE SEQUENCE [LARGE SCALE GENOMIC DNA]</scope>
    <source>
        <strain evidence="5 6">CA13</strain>
    </source>
</reference>
<name>A0A5C5YYM5_9BACT</name>
<evidence type="ECO:0000313" key="5">
    <source>
        <dbReference type="EMBL" id="TWT80198.1"/>
    </source>
</evidence>
<dbReference type="AlphaFoldDB" id="A0A5C5YYM5"/>
<keyword evidence="6" id="KW-1185">Reference proteome</keyword>
<proteinExistence type="predicted"/>
<organism evidence="5 6">
    <name type="scientific">Novipirellula herctigrandis</name>
    <dbReference type="NCBI Taxonomy" id="2527986"/>
    <lineage>
        <taxon>Bacteria</taxon>
        <taxon>Pseudomonadati</taxon>
        <taxon>Planctomycetota</taxon>
        <taxon>Planctomycetia</taxon>
        <taxon>Pirellulales</taxon>
        <taxon>Pirellulaceae</taxon>
        <taxon>Novipirellula</taxon>
    </lineage>
</organism>
<feature type="domain" description="Cytochrome C Planctomycete-type" evidence="4">
    <location>
        <begin position="32"/>
        <end position="94"/>
    </location>
</feature>
<evidence type="ECO:0000259" key="4">
    <source>
        <dbReference type="Pfam" id="PF07635"/>
    </source>
</evidence>
<protein>
    <submittedName>
        <fullName evidence="5">Planctomycete cytochrome C</fullName>
    </submittedName>
</protein>
<dbReference type="EMBL" id="SJPJ01000001">
    <property type="protein sequence ID" value="TWT80198.1"/>
    <property type="molecule type" value="Genomic_DNA"/>
</dbReference>
<dbReference type="PANTHER" id="PTHR35889">
    <property type="entry name" value="CYCLOINULO-OLIGOSACCHARIDE FRUCTANOTRANSFERASE-RELATED"/>
    <property type="match status" value="1"/>
</dbReference>
<sequence length="958" mass="107801">MLGMESFAEESVTAESEILFVRRIGPLLREKCLGCHGNDPDAIEGSLDVRSMSGLLAGGDSGEPSIVSGKFDDSPLYLAATRFSDDWSEMPPKESEQLTAEQLAWLRDWIASGAVWPDQTRRNEIESEYEKEWSVEDGTAVKTAGGLDVDWTNRKYDPAGLWAYQPVTRPSLPASPGSVEGKATVDPIDLLIEQALSDGIKVAPRADRRTLIRRATFDLTGLPPTPREVEAFLSDRSPDRAAFARVVDRLLDSPHYGERMAQHWLDVVRYADSSGFANDFERGNAWRYRDYVIRSFNDDKPYNEFIREQIAGDEIDPNDPGKVVATGFLRMGPWELTGMEVAKLARQRFLDDVTNSIGETFLGHSLQCARCHDHKFDPVPTRDYYSIQAVFATTQLVDRPAGFLPQENTDDFGEKAYLLQVKRQHSRTTEELNAVLVKNAENWWKENHGSSDAWQTAIEQAKHKGKGQLFTVAREILRKQGFTETQLPPKLECFTPEQFGKERVAVKGLQRLTWELDRYRPFALAVYNGHTPKMSSVTKPMRMPDDVSKGELESTCILNGGDPFAPGENVMPDTLSVIDEYVSAEIPDSIDGRRKAFADWVADPGNPLTTRVIVNRLWQWQFGRAIAGNPNNFGSTGARPTHPVLLDWLAATFVEDDWSIKTMNRRIVMSDAYCRSTQYKREPGMVEPESVEPESVEPESVEPGMDRDSLAHASRLYAVFKPRRLSAEELRDAMLKLTGELNSVVGGIPCRPEINQEVALQPRQVMGSFASAWVPNPQPERRNRRSIYVLKLRGLVDPLLEVFNSPSPDFSCERRESSTVTPQVFSLFNGQNTHTRALSLANRATNETENDHEALALCFRLALARSPTVDEMSGLLAHWDKMTELLPVNATPPDPQPLKVVREAVEENTGEQFVFEEELFSNRDYVPDRQASDCDRRTRALADVCLVILNSNEFVYLY</sequence>